<dbReference type="PANTHER" id="PTHR35271">
    <property type="entry name" value="ABC TRANSPORTER, SUBSTRATE-BINDING LIPOPROTEIN-RELATED"/>
    <property type="match status" value="1"/>
</dbReference>
<protein>
    <submittedName>
        <fullName evidence="2">Putative ABC transporter substrate-binding protein</fullName>
    </submittedName>
</protein>
<feature type="signal peptide" evidence="1">
    <location>
        <begin position="1"/>
        <end position="19"/>
    </location>
</feature>
<dbReference type="RefSeq" id="WP_021705569.1">
    <property type="nucleotide sequence ID" value="NZ_BATJ01000008.1"/>
</dbReference>
<evidence type="ECO:0000313" key="3">
    <source>
        <dbReference type="Proteomes" id="UP000016570"/>
    </source>
</evidence>
<dbReference type="Proteomes" id="UP000016570">
    <property type="component" value="Unassembled WGS sequence"/>
</dbReference>
<evidence type="ECO:0000256" key="1">
    <source>
        <dbReference type="SAM" id="SignalP"/>
    </source>
</evidence>
<dbReference type="eggNOG" id="COG2984">
    <property type="taxonomic scope" value="Bacteria"/>
</dbReference>
<dbReference type="CDD" id="cd06325">
    <property type="entry name" value="PBP1_ABC_unchar_transporter"/>
    <property type="match status" value="1"/>
</dbReference>
<evidence type="ECO:0000313" key="2">
    <source>
        <dbReference type="EMBL" id="GAD67598.1"/>
    </source>
</evidence>
<reference evidence="2 3" key="1">
    <citation type="submission" date="2013-09" db="EMBL/GenBank/DDBJ databases">
        <title>Whole genome shotgun sequence of Vibrio proteolyticus NBRC 13287.</title>
        <authorList>
            <person name="Isaki S."/>
            <person name="Hosoyama A."/>
            <person name="Numata M."/>
            <person name="Hashimoto M."/>
            <person name="Hosoyama Y."/>
            <person name="Tsuchikane K."/>
            <person name="Noguchi M."/>
            <person name="Hirakata S."/>
            <person name="Ichikawa N."/>
            <person name="Ohji S."/>
            <person name="Yamazoe A."/>
            <person name="Fujita N."/>
        </authorList>
    </citation>
    <scope>NUCLEOTIDE SEQUENCE [LARGE SCALE GENOMIC DNA]</scope>
    <source>
        <strain evidence="2 3">NBRC 13287</strain>
    </source>
</reference>
<name>U3BLW0_VIBPR</name>
<keyword evidence="1" id="KW-0732">Signal</keyword>
<dbReference type="AlphaFoldDB" id="U3BLW0"/>
<keyword evidence="3" id="KW-1185">Reference proteome</keyword>
<dbReference type="STRING" id="1219065.VPR01S_08_01810"/>
<dbReference type="Pfam" id="PF04392">
    <property type="entry name" value="ABC_sub_bind"/>
    <property type="match status" value="1"/>
</dbReference>
<accession>U3BLW0</accession>
<dbReference type="Gene3D" id="3.40.50.2300">
    <property type="match status" value="2"/>
</dbReference>
<dbReference type="PANTHER" id="PTHR35271:SF1">
    <property type="entry name" value="ABC TRANSPORTER, SUBSTRATE-BINDING LIPOPROTEIN"/>
    <property type="match status" value="1"/>
</dbReference>
<dbReference type="InterPro" id="IPR007487">
    <property type="entry name" value="ABC_transpt-TYRBP-like"/>
</dbReference>
<organism evidence="2 3">
    <name type="scientific">Vibrio proteolyticus NBRC 13287</name>
    <dbReference type="NCBI Taxonomy" id="1219065"/>
    <lineage>
        <taxon>Bacteria</taxon>
        <taxon>Pseudomonadati</taxon>
        <taxon>Pseudomonadota</taxon>
        <taxon>Gammaproteobacteria</taxon>
        <taxon>Vibrionales</taxon>
        <taxon>Vibrionaceae</taxon>
        <taxon>Vibrio</taxon>
    </lineage>
</organism>
<sequence>MRNRILLLLTLMVVTPSWATQTHKQVVLLLWRGVTDAERGFVDYLSERVNVEFTYLNADKDIQRLRHHIAHLETLRPDLVYTFGTTVTRELLGTSLQPTEFRSRHLAPVVFSVVSDPLGSGLISSDPDEARPFTGVSHIVPHKVQLNAISRLSHVKSLGVVFNPQENNSVITANKIHLLAHKFGLDVHLYPFALVQNKVDLNSLNSIIKTMQHDHVDLAYLPPDSYVISNGKPIVDALHHAGLLTFSATESPIRNHDALMGIVSRYYNVGQFAAHKAELILHGQQTAEQIPIEALSQYSYIVNIRAAKQLNYFPPVSILKISELIGTEQ</sequence>
<proteinExistence type="predicted"/>
<feature type="chain" id="PRO_5004638838" evidence="1">
    <location>
        <begin position="20"/>
        <end position="329"/>
    </location>
</feature>
<comment type="caution">
    <text evidence="2">The sequence shown here is derived from an EMBL/GenBank/DDBJ whole genome shotgun (WGS) entry which is preliminary data.</text>
</comment>
<gene>
    <name evidence="2" type="ORF">VPR01S_08_01810</name>
</gene>
<dbReference type="EMBL" id="BATJ01000008">
    <property type="protein sequence ID" value="GAD67598.1"/>
    <property type="molecule type" value="Genomic_DNA"/>
</dbReference>